<evidence type="ECO:0008006" key="14">
    <source>
        <dbReference type="Google" id="ProtNLM"/>
    </source>
</evidence>
<keyword evidence="13" id="KW-1185">Reference proteome</keyword>
<evidence type="ECO:0000256" key="9">
    <source>
        <dbReference type="SAM" id="MobiDB-lite"/>
    </source>
</evidence>
<name>A5DPY3_PICGU</name>
<evidence type="ECO:0000256" key="3">
    <source>
        <dbReference type="ARBA" id="ARBA00022454"/>
    </source>
</evidence>
<comment type="similarity">
    <text evidence="2">Belongs to the shugoshin family.</text>
</comment>
<feature type="compositionally biased region" description="Basic and acidic residues" evidence="9">
    <location>
        <begin position="62"/>
        <end position="84"/>
    </location>
</feature>
<dbReference type="GO" id="GO:0045132">
    <property type="term" value="P:meiotic chromosome segregation"/>
    <property type="evidence" value="ECO:0007669"/>
    <property type="project" value="InterPro"/>
</dbReference>
<feature type="compositionally biased region" description="Basic and acidic residues" evidence="9">
    <location>
        <begin position="511"/>
        <end position="521"/>
    </location>
</feature>
<dbReference type="VEuPathDB" id="FungiDB:PGUG_05334"/>
<feature type="compositionally biased region" description="Basic residues" evidence="9">
    <location>
        <begin position="492"/>
        <end position="503"/>
    </location>
</feature>
<feature type="region of interest" description="Disordered" evidence="9">
    <location>
        <begin position="462"/>
        <end position="521"/>
    </location>
</feature>
<feature type="region of interest" description="Disordered" evidence="9">
    <location>
        <begin position="355"/>
        <end position="440"/>
    </location>
</feature>
<keyword evidence="3" id="KW-0158">Chromosome</keyword>
<dbReference type="OrthoDB" id="4026808at2759"/>
<proteinExistence type="inferred from homology"/>
<dbReference type="GO" id="GO:0005634">
    <property type="term" value="C:nucleus"/>
    <property type="evidence" value="ECO:0007669"/>
    <property type="project" value="InterPro"/>
</dbReference>
<evidence type="ECO:0000256" key="1">
    <source>
        <dbReference type="ARBA" id="ARBA00004584"/>
    </source>
</evidence>
<evidence type="ECO:0000259" key="10">
    <source>
        <dbReference type="Pfam" id="PF07557"/>
    </source>
</evidence>
<keyword evidence="6" id="KW-0175">Coiled coil</keyword>
<keyword evidence="8" id="KW-0137">Centromere</keyword>
<dbReference type="AlphaFoldDB" id="A5DPY3"/>
<dbReference type="FunCoup" id="A5DPY3">
    <property type="interactions" value="146"/>
</dbReference>
<feature type="compositionally biased region" description="Polar residues" evidence="9">
    <location>
        <begin position="318"/>
        <end position="336"/>
    </location>
</feature>
<sequence length="521" mass="57745">MASRINKGKITLTRMCGFRAPLRIPSHNHQIATVYQQTNMARPSVGSQSLWELAASAKRNKLREASEPPEERRASKVNHNDHGENFNSPSFENTSKMTKKTTKSTTYNNIQVHSSVDSRRNSDIGTIRRQSHQMMPMDQDLSHVQRTYVLQNQALARNNSVLMSRISEMEARLNSVVNENMTLRTLRNSKDLEVRKEVESLLRYVESEVLGKVGEICHVLATVRHRDMLPENPVLKQVASIVGSSAPATSTPIEGASRPDMSQEFHDLEMSIPATGDFKGSLVIPEAQLTNVRPDAVHVSLDTSYEEANETVVEGITANASTAPQSKPSTSAICESIDSSKPGLQLLEEIGAYAETDSSDKEIPDEIAQKTPKSKSTKSTKVNIKTNAKTNPQINSNSQSKTNAKTQKTHPSNDFNSAPPKLDDQSMVSPPRRRNRKSISYVMPSLRVKMRRESAKFIDAVVDVKQEPLSSPVPEPKPKRKALSDVTDSTNNKRKPGNKKRKATAAFSLDGENRSKREVGV</sequence>
<dbReference type="Pfam" id="PF07558">
    <property type="entry name" value="Shugoshin_N"/>
    <property type="match status" value="1"/>
</dbReference>
<keyword evidence="7" id="KW-0131">Cell cycle</keyword>
<dbReference type="EMBL" id="CH408161">
    <property type="protein sequence ID" value="EDK41237.2"/>
    <property type="molecule type" value="Genomic_DNA"/>
</dbReference>
<dbReference type="InterPro" id="IPR011516">
    <property type="entry name" value="Shugoshin_N"/>
</dbReference>
<dbReference type="OMA" id="DCLGQSE"/>
<keyword evidence="4" id="KW-0132">Cell division</keyword>
<evidence type="ECO:0000256" key="8">
    <source>
        <dbReference type="ARBA" id="ARBA00023328"/>
    </source>
</evidence>
<dbReference type="Proteomes" id="UP000001997">
    <property type="component" value="Unassembled WGS sequence"/>
</dbReference>
<evidence type="ECO:0000256" key="7">
    <source>
        <dbReference type="ARBA" id="ARBA00023306"/>
    </source>
</evidence>
<evidence type="ECO:0000256" key="4">
    <source>
        <dbReference type="ARBA" id="ARBA00022618"/>
    </source>
</evidence>
<dbReference type="Pfam" id="PF07557">
    <property type="entry name" value="Shugoshin_C"/>
    <property type="match status" value="1"/>
</dbReference>
<evidence type="ECO:0000313" key="13">
    <source>
        <dbReference type="Proteomes" id="UP000001997"/>
    </source>
</evidence>
<evidence type="ECO:0000256" key="2">
    <source>
        <dbReference type="ARBA" id="ARBA00010845"/>
    </source>
</evidence>
<feature type="compositionally biased region" description="Basic and acidic residues" evidence="9">
    <location>
        <begin position="358"/>
        <end position="368"/>
    </location>
</feature>
<feature type="compositionally biased region" description="Polar residues" evidence="9">
    <location>
        <begin position="382"/>
        <end position="416"/>
    </location>
</feature>
<feature type="region of interest" description="Disordered" evidence="9">
    <location>
        <begin position="60"/>
        <end position="103"/>
    </location>
</feature>
<keyword evidence="5" id="KW-0159">Chromosome partition</keyword>
<gene>
    <name evidence="12" type="ORF">PGUG_05334</name>
</gene>
<dbReference type="eggNOG" id="ENOG502QSMK">
    <property type="taxonomic scope" value="Eukaryota"/>
</dbReference>
<dbReference type="HOGENOM" id="CLU_522857_0_0_1"/>
<dbReference type="STRING" id="294746.A5DPY3"/>
<evidence type="ECO:0000313" key="12">
    <source>
        <dbReference type="EMBL" id="EDK41237.2"/>
    </source>
</evidence>
<dbReference type="GO" id="GO:0051301">
    <property type="term" value="P:cell division"/>
    <property type="evidence" value="ECO:0007669"/>
    <property type="project" value="UniProtKB-KW"/>
</dbReference>
<comment type="subcellular location">
    <subcellularLocation>
        <location evidence="1">Chromosome</location>
        <location evidence="1">Centromere</location>
    </subcellularLocation>
</comment>
<reference evidence="12 13" key="1">
    <citation type="journal article" date="2009" name="Nature">
        <title>Evolution of pathogenicity and sexual reproduction in eight Candida genomes.</title>
        <authorList>
            <person name="Butler G."/>
            <person name="Rasmussen M.D."/>
            <person name="Lin M.F."/>
            <person name="Santos M.A."/>
            <person name="Sakthikumar S."/>
            <person name="Munro C.A."/>
            <person name="Rheinbay E."/>
            <person name="Grabherr M."/>
            <person name="Forche A."/>
            <person name="Reedy J.L."/>
            <person name="Agrafioti I."/>
            <person name="Arnaud M.B."/>
            <person name="Bates S."/>
            <person name="Brown A.J."/>
            <person name="Brunke S."/>
            <person name="Costanzo M.C."/>
            <person name="Fitzpatrick D.A."/>
            <person name="de Groot P.W."/>
            <person name="Harris D."/>
            <person name="Hoyer L.L."/>
            <person name="Hube B."/>
            <person name="Klis F.M."/>
            <person name="Kodira C."/>
            <person name="Lennard N."/>
            <person name="Logue M.E."/>
            <person name="Martin R."/>
            <person name="Neiman A.M."/>
            <person name="Nikolaou E."/>
            <person name="Quail M.A."/>
            <person name="Quinn J."/>
            <person name="Santos M.C."/>
            <person name="Schmitzberger F.F."/>
            <person name="Sherlock G."/>
            <person name="Shah P."/>
            <person name="Silverstein K.A."/>
            <person name="Skrzypek M.S."/>
            <person name="Soll D."/>
            <person name="Staggs R."/>
            <person name="Stansfield I."/>
            <person name="Stumpf M.P."/>
            <person name="Sudbery P.E."/>
            <person name="Srikantha T."/>
            <person name="Zeng Q."/>
            <person name="Berman J."/>
            <person name="Berriman M."/>
            <person name="Heitman J."/>
            <person name="Gow N.A."/>
            <person name="Lorenz M.C."/>
            <person name="Birren B.W."/>
            <person name="Kellis M."/>
            <person name="Cuomo C.A."/>
        </authorList>
    </citation>
    <scope>NUCLEOTIDE SEQUENCE [LARGE SCALE GENOMIC DNA]</scope>
    <source>
        <strain evidence="13">ATCC 6260 / CBS 566 / DSM 6381 / JCM 1539 / NBRC 10279 / NRRL Y-324</strain>
    </source>
</reference>
<feature type="domain" description="Shugoshin N-terminal coiled-coil" evidence="11">
    <location>
        <begin position="144"/>
        <end position="187"/>
    </location>
</feature>
<feature type="domain" description="Shugoshin C-terminal" evidence="10">
    <location>
        <begin position="430"/>
        <end position="452"/>
    </location>
</feature>
<dbReference type="GO" id="GO:0000779">
    <property type="term" value="C:condensed chromosome, centromeric region"/>
    <property type="evidence" value="ECO:0007669"/>
    <property type="project" value="UniProtKB-ARBA"/>
</dbReference>
<accession>A5DPY3</accession>
<evidence type="ECO:0000256" key="6">
    <source>
        <dbReference type="ARBA" id="ARBA00023054"/>
    </source>
</evidence>
<dbReference type="GeneID" id="5124430"/>
<dbReference type="InterPro" id="IPR011515">
    <property type="entry name" value="Shugoshin_C"/>
</dbReference>
<protein>
    <recommendedName>
        <fullName evidence="14">Shugoshin C-terminal domain-containing protein</fullName>
    </recommendedName>
</protein>
<feature type="region of interest" description="Disordered" evidence="9">
    <location>
        <begin position="317"/>
        <end position="336"/>
    </location>
</feature>
<dbReference type="InParanoid" id="A5DPY3"/>
<dbReference type="RefSeq" id="XP_001482315.2">
    <property type="nucleotide sequence ID" value="XM_001482265.1"/>
</dbReference>
<evidence type="ECO:0000256" key="5">
    <source>
        <dbReference type="ARBA" id="ARBA00022829"/>
    </source>
</evidence>
<organism evidence="12 13">
    <name type="scientific">Meyerozyma guilliermondii (strain ATCC 6260 / CBS 566 / DSM 6381 / JCM 1539 / NBRC 10279 / NRRL Y-324)</name>
    <name type="common">Yeast</name>
    <name type="synonym">Candida guilliermondii</name>
    <dbReference type="NCBI Taxonomy" id="294746"/>
    <lineage>
        <taxon>Eukaryota</taxon>
        <taxon>Fungi</taxon>
        <taxon>Dikarya</taxon>
        <taxon>Ascomycota</taxon>
        <taxon>Saccharomycotina</taxon>
        <taxon>Pichiomycetes</taxon>
        <taxon>Debaryomycetaceae</taxon>
        <taxon>Meyerozyma</taxon>
    </lineage>
</organism>
<dbReference type="KEGG" id="pgu:PGUG_05334"/>
<evidence type="ECO:0000259" key="11">
    <source>
        <dbReference type="Pfam" id="PF07558"/>
    </source>
</evidence>